<evidence type="ECO:0000313" key="2">
    <source>
        <dbReference type="EMBL" id="MXN66933.1"/>
    </source>
</evidence>
<keyword evidence="3" id="KW-1185">Reference proteome</keyword>
<evidence type="ECO:0000313" key="3">
    <source>
        <dbReference type="Proteomes" id="UP000433101"/>
    </source>
</evidence>
<keyword evidence="1" id="KW-0732">Signal</keyword>
<reference evidence="2 3" key="1">
    <citation type="submission" date="2019-12" db="EMBL/GenBank/DDBJ databases">
        <authorList>
            <person name="Li M."/>
        </authorList>
    </citation>
    <scope>NUCLEOTIDE SEQUENCE [LARGE SCALE GENOMIC DNA]</scope>
    <source>
        <strain evidence="2 3">GBMRC 2046</strain>
    </source>
</reference>
<accession>A0A7X3LXN1</accession>
<dbReference type="EMBL" id="WUMV01000009">
    <property type="protein sequence ID" value="MXN66933.1"/>
    <property type="molecule type" value="Genomic_DNA"/>
</dbReference>
<organism evidence="2 3">
    <name type="scientific">Stappia sediminis</name>
    <dbReference type="NCBI Taxonomy" id="2692190"/>
    <lineage>
        <taxon>Bacteria</taxon>
        <taxon>Pseudomonadati</taxon>
        <taxon>Pseudomonadota</taxon>
        <taxon>Alphaproteobacteria</taxon>
        <taxon>Hyphomicrobiales</taxon>
        <taxon>Stappiaceae</taxon>
        <taxon>Stappia</taxon>
    </lineage>
</organism>
<feature type="chain" id="PRO_5030877483" evidence="1">
    <location>
        <begin position="26"/>
        <end position="89"/>
    </location>
</feature>
<feature type="signal peptide" evidence="1">
    <location>
        <begin position="1"/>
        <end position="25"/>
    </location>
</feature>
<evidence type="ECO:0000256" key="1">
    <source>
        <dbReference type="SAM" id="SignalP"/>
    </source>
</evidence>
<gene>
    <name evidence="2" type="ORF">GR183_18625</name>
</gene>
<dbReference type="RefSeq" id="WP_160777185.1">
    <property type="nucleotide sequence ID" value="NZ_WUMV01000009.1"/>
</dbReference>
<comment type="caution">
    <text evidence="2">The sequence shown here is derived from an EMBL/GenBank/DDBJ whole genome shotgun (WGS) entry which is preliminary data.</text>
</comment>
<dbReference type="Proteomes" id="UP000433101">
    <property type="component" value="Unassembled WGS sequence"/>
</dbReference>
<dbReference type="AlphaFoldDB" id="A0A7X3LXN1"/>
<proteinExistence type="predicted"/>
<name>A0A7X3LXN1_9HYPH</name>
<sequence>MVQVSANLTKIILGAVLIVGTPALALADCAEDIDKVERALGNPGDNDLDETTMEQMRALMAQANEQREAGNEAQCQEIINQAKEIGDVD</sequence>
<protein>
    <submittedName>
        <fullName evidence="2">Uncharacterized protein</fullName>
    </submittedName>
</protein>